<evidence type="ECO:0000256" key="1">
    <source>
        <dbReference type="SAM" id="MobiDB-lite"/>
    </source>
</evidence>
<evidence type="ECO:0008006" key="5">
    <source>
        <dbReference type="Google" id="ProtNLM"/>
    </source>
</evidence>
<dbReference type="AlphaFoldDB" id="A0A420J2Q5"/>
<evidence type="ECO:0000313" key="3">
    <source>
        <dbReference type="EMBL" id="RKF81033.1"/>
    </source>
</evidence>
<feature type="compositionally biased region" description="Low complexity" evidence="1">
    <location>
        <begin position="118"/>
        <end position="128"/>
    </location>
</feature>
<feature type="region of interest" description="Disordered" evidence="1">
    <location>
        <begin position="81"/>
        <end position="138"/>
    </location>
</feature>
<protein>
    <recommendedName>
        <fullName evidence="5">Protein RCR2</fullName>
    </recommendedName>
</protein>
<comment type="caution">
    <text evidence="3">The sequence shown here is derived from an EMBL/GenBank/DDBJ whole genome shotgun (WGS) entry which is preliminary data.</text>
</comment>
<organism evidence="3 4">
    <name type="scientific">Golovinomyces cichoracearum</name>
    <dbReference type="NCBI Taxonomy" id="62708"/>
    <lineage>
        <taxon>Eukaryota</taxon>
        <taxon>Fungi</taxon>
        <taxon>Dikarya</taxon>
        <taxon>Ascomycota</taxon>
        <taxon>Pezizomycotina</taxon>
        <taxon>Leotiomycetes</taxon>
        <taxon>Erysiphales</taxon>
        <taxon>Erysiphaceae</taxon>
        <taxon>Golovinomyces</taxon>
    </lineage>
</organism>
<keyword evidence="2" id="KW-1133">Transmembrane helix</keyword>
<reference evidence="3 4" key="1">
    <citation type="journal article" date="2018" name="BMC Genomics">
        <title>Comparative genome analyses reveal sequence features reflecting distinct modes of host-adaptation between dicot and monocot powdery mildew.</title>
        <authorList>
            <person name="Wu Y."/>
            <person name="Ma X."/>
            <person name="Pan Z."/>
            <person name="Kale S.D."/>
            <person name="Song Y."/>
            <person name="King H."/>
            <person name="Zhang Q."/>
            <person name="Presley C."/>
            <person name="Deng X."/>
            <person name="Wei C.I."/>
            <person name="Xiao S."/>
        </authorList>
    </citation>
    <scope>NUCLEOTIDE SEQUENCE [LARGE SCALE GENOMIC DNA]</scope>
    <source>
        <strain evidence="3">UCSC1</strain>
    </source>
</reference>
<evidence type="ECO:0000313" key="4">
    <source>
        <dbReference type="Proteomes" id="UP000285405"/>
    </source>
</evidence>
<evidence type="ECO:0000256" key="2">
    <source>
        <dbReference type="SAM" id="Phobius"/>
    </source>
</evidence>
<dbReference type="Proteomes" id="UP000285405">
    <property type="component" value="Unassembled WGS sequence"/>
</dbReference>
<dbReference type="OrthoDB" id="3556830at2759"/>
<dbReference type="EMBL" id="MCBR01003051">
    <property type="protein sequence ID" value="RKF81033.1"/>
    <property type="molecule type" value="Genomic_DNA"/>
</dbReference>
<accession>A0A420J2Q5</accession>
<name>A0A420J2Q5_9PEZI</name>
<dbReference type="InterPro" id="IPR020999">
    <property type="entry name" value="Chitin_synth_reg_RCR"/>
</dbReference>
<dbReference type="Pfam" id="PF12273">
    <property type="entry name" value="RCR"/>
    <property type="match status" value="1"/>
</dbReference>
<gene>
    <name evidence="3" type="ORF">GcC1_030032</name>
</gene>
<feature type="transmembrane region" description="Helical" evidence="2">
    <location>
        <begin position="51"/>
        <end position="72"/>
    </location>
</feature>
<keyword evidence="2" id="KW-0472">Membrane</keyword>
<sequence length="138" mass="15466">MDFLSDNLPSTPTSTLQNTISRRAYGYCVRYGHYGYYSTCRRSIWSRFGRWVLAGILVFLGLIAIAVTLCCITRRNRQNRRRIKNQGLESSGSNYFGGPPPQQQQQQQQYAPPPGAPPKYGGPEPYGGVTQPANAYVQ</sequence>
<keyword evidence="2" id="KW-0812">Transmembrane</keyword>
<proteinExistence type="predicted"/>